<dbReference type="InterPro" id="IPR031944">
    <property type="entry name" value="RsgA_N"/>
</dbReference>
<comment type="subcellular location">
    <subcellularLocation>
        <location evidence="10">Cytoplasm</location>
    </subcellularLocation>
</comment>
<dbReference type="GO" id="GO:0046872">
    <property type="term" value="F:metal ion binding"/>
    <property type="evidence" value="ECO:0007669"/>
    <property type="project" value="UniProtKB-KW"/>
</dbReference>
<evidence type="ECO:0000256" key="6">
    <source>
        <dbReference type="ARBA" id="ARBA00022801"/>
    </source>
</evidence>
<feature type="binding site" evidence="10">
    <location>
        <position position="254"/>
    </location>
    <ligand>
        <name>Zn(2+)</name>
        <dbReference type="ChEBI" id="CHEBI:29105"/>
    </ligand>
</feature>
<dbReference type="PANTHER" id="PTHR32120:SF11">
    <property type="entry name" value="SMALL RIBOSOMAL SUBUNIT BIOGENESIS GTPASE RSGA 1, MITOCHONDRIAL-RELATED"/>
    <property type="match status" value="1"/>
</dbReference>
<proteinExistence type="inferred from homology"/>
<keyword evidence="2 10" id="KW-0690">Ribosome biogenesis</keyword>
<keyword evidence="3 10" id="KW-0479">Metal-binding</keyword>
<dbReference type="EC" id="3.6.1.-" evidence="10"/>
<dbReference type="InterPro" id="IPR027417">
    <property type="entry name" value="P-loop_NTPase"/>
</dbReference>
<comment type="cofactor">
    <cofactor evidence="10">
        <name>Zn(2+)</name>
        <dbReference type="ChEBI" id="CHEBI:29105"/>
    </cofactor>
    <text evidence="10">Binds 1 zinc ion per subunit.</text>
</comment>
<keyword evidence="4 10" id="KW-0699">rRNA-binding</keyword>
<evidence type="ECO:0000256" key="3">
    <source>
        <dbReference type="ARBA" id="ARBA00022723"/>
    </source>
</evidence>
<evidence type="ECO:0000313" key="14">
    <source>
        <dbReference type="Proteomes" id="UP000235658"/>
    </source>
</evidence>
<organism evidence="13 14">
    <name type="scientific">Anaerococcus hydrogenalis</name>
    <dbReference type="NCBI Taxonomy" id="33029"/>
    <lineage>
        <taxon>Bacteria</taxon>
        <taxon>Bacillati</taxon>
        <taxon>Bacillota</taxon>
        <taxon>Tissierellia</taxon>
        <taxon>Tissierellales</taxon>
        <taxon>Peptoniphilaceae</taxon>
        <taxon>Anaerococcus</taxon>
    </lineage>
</organism>
<dbReference type="NCBIfam" id="TIGR00157">
    <property type="entry name" value="ribosome small subunit-dependent GTPase A"/>
    <property type="match status" value="1"/>
</dbReference>
<dbReference type="PROSITE" id="PS51721">
    <property type="entry name" value="G_CP"/>
    <property type="match status" value="1"/>
</dbReference>
<dbReference type="EMBL" id="PNHP01000001">
    <property type="protein sequence ID" value="PMC82374.1"/>
    <property type="molecule type" value="Genomic_DNA"/>
</dbReference>
<dbReference type="InterPro" id="IPR012340">
    <property type="entry name" value="NA-bd_OB-fold"/>
</dbReference>
<feature type="binding site" evidence="10">
    <location>
        <begin position="161"/>
        <end position="169"/>
    </location>
    <ligand>
        <name>GTP</name>
        <dbReference type="ChEBI" id="CHEBI:37565"/>
    </ligand>
</feature>
<keyword evidence="7 10" id="KW-0862">Zinc</keyword>
<comment type="subunit">
    <text evidence="10">Monomer. Associates with 30S ribosomal subunit, binds 16S rRNA.</text>
</comment>
<reference evidence="13 14" key="1">
    <citation type="submission" date="2017-09" db="EMBL/GenBank/DDBJ databases">
        <title>Bacterial strain isolated from the female urinary microbiota.</title>
        <authorList>
            <person name="Thomas-White K."/>
            <person name="Kumar N."/>
            <person name="Forster S."/>
            <person name="Putonti C."/>
            <person name="Lawley T."/>
            <person name="Wolfe A.J."/>
        </authorList>
    </citation>
    <scope>NUCLEOTIDE SEQUENCE [LARGE SCALE GENOMIC DNA]</scope>
    <source>
        <strain evidence="13 14">UMB0204</strain>
    </source>
</reference>
<dbReference type="GO" id="GO:0005737">
    <property type="term" value="C:cytoplasm"/>
    <property type="evidence" value="ECO:0007669"/>
    <property type="project" value="UniProtKB-SubCell"/>
</dbReference>
<dbReference type="Gene3D" id="1.10.40.50">
    <property type="entry name" value="Probable gtpase engc, domain 3"/>
    <property type="match status" value="1"/>
</dbReference>
<dbReference type="CDD" id="cd04466">
    <property type="entry name" value="S1_YloQ_GTPase"/>
    <property type="match status" value="1"/>
</dbReference>
<evidence type="ECO:0000313" key="13">
    <source>
        <dbReference type="EMBL" id="PMC82374.1"/>
    </source>
</evidence>
<evidence type="ECO:0000256" key="8">
    <source>
        <dbReference type="ARBA" id="ARBA00022884"/>
    </source>
</evidence>
<evidence type="ECO:0000256" key="2">
    <source>
        <dbReference type="ARBA" id="ARBA00022517"/>
    </source>
</evidence>
<keyword evidence="6 10" id="KW-0378">Hydrolase</keyword>
<keyword evidence="9 10" id="KW-0342">GTP-binding</keyword>
<evidence type="ECO:0000259" key="12">
    <source>
        <dbReference type="PROSITE" id="PS51721"/>
    </source>
</evidence>
<evidence type="ECO:0000256" key="1">
    <source>
        <dbReference type="ARBA" id="ARBA00022490"/>
    </source>
</evidence>
<evidence type="ECO:0000256" key="9">
    <source>
        <dbReference type="ARBA" id="ARBA00023134"/>
    </source>
</evidence>
<keyword evidence="5 10" id="KW-0547">Nucleotide-binding</keyword>
<dbReference type="CDD" id="cd01854">
    <property type="entry name" value="YjeQ_EngC"/>
    <property type="match status" value="1"/>
</dbReference>
<keyword evidence="8 10" id="KW-0694">RNA-binding</keyword>
<accession>A0A2N6UKR5</accession>
<comment type="function">
    <text evidence="10">One of several proteins that assist in the late maturation steps of the functional core of the 30S ribosomal subunit. Helps release RbfA from mature subunits. May play a role in the assembly of ribosomal proteins into the subunit. Circularly permuted GTPase that catalyzes slow GTP hydrolysis, GTPase activity is stimulated by the 30S ribosomal subunit.</text>
</comment>
<dbReference type="AlphaFoldDB" id="A0A2N6UKR5"/>
<feature type="binding site" evidence="10">
    <location>
        <position position="248"/>
    </location>
    <ligand>
        <name>Zn(2+)</name>
        <dbReference type="ChEBI" id="CHEBI:29105"/>
    </ligand>
</feature>
<dbReference type="GO" id="GO:0019843">
    <property type="term" value="F:rRNA binding"/>
    <property type="evidence" value="ECO:0007669"/>
    <property type="project" value="UniProtKB-KW"/>
</dbReference>
<dbReference type="GO" id="GO:0003924">
    <property type="term" value="F:GTPase activity"/>
    <property type="evidence" value="ECO:0007669"/>
    <property type="project" value="UniProtKB-UniRule"/>
</dbReference>
<dbReference type="RefSeq" id="WP_102197461.1">
    <property type="nucleotide sequence ID" value="NZ_CAUPDS010000009.1"/>
</dbReference>
<feature type="binding site" evidence="10">
    <location>
        <begin position="111"/>
        <end position="114"/>
    </location>
    <ligand>
        <name>GTP</name>
        <dbReference type="ChEBI" id="CHEBI:37565"/>
    </ligand>
</feature>
<dbReference type="Gene3D" id="3.40.50.300">
    <property type="entry name" value="P-loop containing nucleotide triphosphate hydrolases"/>
    <property type="match status" value="1"/>
</dbReference>
<dbReference type="InterPro" id="IPR030378">
    <property type="entry name" value="G_CP_dom"/>
</dbReference>
<dbReference type="HAMAP" id="MF_01820">
    <property type="entry name" value="GTPase_RsgA"/>
    <property type="match status" value="1"/>
</dbReference>
<dbReference type="SUPFAM" id="SSF50249">
    <property type="entry name" value="Nucleic acid-binding proteins"/>
    <property type="match status" value="1"/>
</dbReference>
<dbReference type="Pfam" id="PF16745">
    <property type="entry name" value="RsgA_N"/>
    <property type="match status" value="1"/>
</dbReference>
<gene>
    <name evidence="10 13" type="primary">rsgA</name>
    <name evidence="13" type="ORF">CJ192_01175</name>
</gene>
<comment type="caution">
    <text evidence="13">The sequence shown here is derived from an EMBL/GenBank/DDBJ whole genome shotgun (WGS) entry which is preliminary data.</text>
</comment>
<dbReference type="GO" id="GO:0042274">
    <property type="term" value="P:ribosomal small subunit biogenesis"/>
    <property type="evidence" value="ECO:0007669"/>
    <property type="project" value="UniProtKB-UniRule"/>
</dbReference>
<dbReference type="GeneID" id="84577791"/>
<dbReference type="GO" id="GO:0005525">
    <property type="term" value="F:GTP binding"/>
    <property type="evidence" value="ECO:0007669"/>
    <property type="project" value="UniProtKB-UniRule"/>
</dbReference>
<sequence length="287" mass="33620">MIGKIIKSQKEIYYVLSDEKSYMCKARGVFRNKNIKPLVGDNVEFDVTEDSKGYITKILDRKNQIKRPNIANIDQILYFITIKNPSLNLFNIDKYLAMCEYINIDVIIIVSKKDLADKKDLDFIKMYEKIGYKLIFIDNYKDFPESEILEILRGKTSAVSGSSGVGKSTFLSNLVEKDIEIGSISEKSKRGKNTTRHVEIFNLEKNTNIFDTPGFDSFDIDFIDDEKDLKYCFREFDNNSCKFKDCNHINEPKCKVKDDLSKNIIEKTRYENYLTLFEEIKKRRQKW</sequence>
<dbReference type="InterPro" id="IPR010914">
    <property type="entry name" value="RsgA_GTPase_dom"/>
</dbReference>
<name>A0A2N6UKR5_9FIRM</name>
<feature type="binding site" evidence="10">
    <location>
        <position position="241"/>
    </location>
    <ligand>
        <name>Zn(2+)</name>
        <dbReference type="ChEBI" id="CHEBI:29105"/>
    </ligand>
</feature>
<dbReference type="SUPFAM" id="SSF52540">
    <property type="entry name" value="P-loop containing nucleoside triphosphate hydrolases"/>
    <property type="match status" value="1"/>
</dbReference>
<dbReference type="Proteomes" id="UP000235658">
    <property type="component" value="Unassembled WGS sequence"/>
</dbReference>
<feature type="domain" description="CP-type G" evidence="12">
    <location>
        <begin position="62"/>
        <end position="218"/>
    </location>
</feature>
<evidence type="ECO:0000256" key="4">
    <source>
        <dbReference type="ARBA" id="ARBA00022730"/>
    </source>
</evidence>
<evidence type="ECO:0000256" key="10">
    <source>
        <dbReference type="HAMAP-Rule" id="MF_01820"/>
    </source>
</evidence>
<protein>
    <recommendedName>
        <fullName evidence="10">Small ribosomal subunit biogenesis GTPase RsgA</fullName>
        <ecNumber evidence="10">3.6.1.-</ecNumber>
    </recommendedName>
</protein>
<dbReference type="PANTHER" id="PTHR32120">
    <property type="entry name" value="SMALL RIBOSOMAL SUBUNIT BIOGENESIS GTPASE RSGA"/>
    <property type="match status" value="1"/>
</dbReference>
<feature type="domain" description="EngC GTPase" evidence="11">
    <location>
        <begin position="71"/>
        <end position="216"/>
    </location>
</feature>
<evidence type="ECO:0000259" key="11">
    <source>
        <dbReference type="PROSITE" id="PS50936"/>
    </source>
</evidence>
<evidence type="ECO:0000256" key="5">
    <source>
        <dbReference type="ARBA" id="ARBA00022741"/>
    </source>
</evidence>
<evidence type="ECO:0000256" key="7">
    <source>
        <dbReference type="ARBA" id="ARBA00022833"/>
    </source>
</evidence>
<dbReference type="InterPro" id="IPR004881">
    <property type="entry name" value="Ribosome_biogen_GTPase_RsgA"/>
</dbReference>
<comment type="similarity">
    <text evidence="10">Belongs to the TRAFAC class YlqF/YawG GTPase family. RsgA subfamily.</text>
</comment>
<feature type="binding site" evidence="10">
    <location>
        <position position="246"/>
    </location>
    <ligand>
        <name>Zn(2+)</name>
        <dbReference type="ChEBI" id="CHEBI:29105"/>
    </ligand>
</feature>
<dbReference type="Gene3D" id="2.40.50.140">
    <property type="entry name" value="Nucleic acid-binding proteins"/>
    <property type="match status" value="1"/>
</dbReference>
<keyword evidence="1 10" id="KW-0963">Cytoplasm</keyword>
<dbReference type="Pfam" id="PF03193">
    <property type="entry name" value="RsgA_GTPase"/>
    <property type="match status" value="1"/>
</dbReference>
<dbReference type="PROSITE" id="PS50936">
    <property type="entry name" value="ENGC_GTPASE"/>
    <property type="match status" value="1"/>
</dbReference>